<gene>
    <name evidence="3" type="ORF">D2T31_08745</name>
</gene>
<keyword evidence="1" id="KW-0472">Membrane</keyword>
<reference evidence="3 4" key="2">
    <citation type="submission" date="2019-01" db="EMBL/GenBank/DDBJ databases">
        <authorList>
            <person name="Li Y."/>
        </authorList>
    </citation>
    <scope>NUCLEOTIDE SEQUENCE [LARGE SCALE GENOMIC DNA]</scope>
    <source>
        <strain evidence="3 4">D19-10-3-21</strain>
    </source>
</reference>
<dbReference type="EMBL" id="SAUX01000009">
    <property type="protein sequence ID" value="RWR29974.1"/>
    <property type="molecule type" value="Genomic_DNA"/>
</dbReference>
<feature type="transmembrane region" description="Helical" evidence="1">
    <location>
        <begin position="258"/>
        <end position="277"/>
    </location>
</feature>
<evidence type="ECO:0000313" key="4">
    <source>
        <dbReference type="Proteomes" id="UP000285295"/>
    </source>
</evidence>
<feature type="signal peptide" evidence="2">
    <location>
        <begin position="1"/>
        <end position="20"/>
    </location>
</feature>
<evidence type="ECO:0000313" key="3">
    <source>
        <dbReference type="EMBL" id="RWR29974.1"/>
    </source>
</evidence>
<dbReference type="NCBIfam" id="TIGR03370">
    <property type="entry name" value="VPLPA-CTERM"/>
    <property type="match status" value="1"/>
</dbReference>
<name>A0A443KB14_9RHOB</name>
<accession>A0A443KB14</accession>
<organism evidence="3 4">
    <name type="scientific">Paenirhodobacter populi</name>
    <dbReference type="NCBI Taxonomy" id="2306993"/>
    <lineage>
        <taxon>Bacteria</taxon>
        <taxon>Pseudomonadati</taxon>
        <taxon>Pseudomonadota</taxon>
        <taxon>Alphaproteobacteria</taxon>
        <taxon>Rhodobacterales</taxon>
        <taxon>Rhodobacter group</taxon>
        <taxon>Paenirhodobacter</taxon>
    </lineage>
</organism>
<comment type="caution">
    <text evidence="3">The sequence shown here is derived from an EMBL/GenBank/DDBJ whole genome shotgun (WGS) entry which is preliminary data.</text>
</comment>
<keyword evidence="1" id="KW-0812">Transmembrane</keyword>
<proteinExistence type="predicted"/>
<keyword evidence="2" id="KW-0732">Signal</keyword>
<evidence type="ECO:0000256" key="1">
    <source>
        <dbReference type="SAM" id="Phobius"/>
    </source>
</evidence>
<dbReference type="InterPro" id="IPR022472">
    <property type="entry name" value="VPLPA-CTERM"/>
</dbReference>
<dbReference type="RefSeq" id="WP_128237099.1">
    <property type="nucleotide sequence ID" value="NZ_SAUX01000009.1"/>
</dbReference>
<dbReference type="Proteomes" id="UP000285295">
    <property type="component" value="Unassembled WGS sequence"/>
</dbReference>
<feature type="chain" id="PRO_5019368775" evidence="2">
    <location>
        <begin position="21"/>
        <end position="283"/>
    </location>
</feature>
<keyword evidence="1" id="KW-1133">Transmembrane helix</keyword>
<dbReference type="AlphaFoldDB" id="A0A443KB14"/>
<sequence>MFRFGSIILAGGLLAAPAQAAVMQAVFTGGETYRGHEYTGVSYQGAPVINESEWSYDYVGTPVTWVITYDTDVGLYETIETTETFTEHDNAVGVSYEQSLKWETFARFSELTWGDMTFSHNISPDYLSVANLTSFRYMYPDGVPLGHNEVESYAMDIGSYLQLENEDWSSNNAWLRAMIHDSQLFSSSDPTFDLTQEFSVIFGATAWSQGYFYTDKSRALYDEEGNYDGYQRFTDAFNWSITSLTVTRLDTEPSIPAVPLPASAPLLLAALGGLAALRRRKRV</sequence>
<evidence type="ECO:0000256" key="2">
    <source>
        <dbReference type="SAM" id="SignalP"/>
    </source>
</evidence>
<protein>
    <submittedName>
        <fullName evidence="3">VPLPA-CTERM sorting domain-containing protein</fullName>
    </submittedName>
</protein>
<reference evidence="3 4" key="1">
    <citation type="submission" date="2019-01" db="EMBL/GenBank/DDBJ databases">
        <title>Sinorhodobacter populi sp. nov. isolated from the symptomatic bark tissue of Populus euramericana canker.</title>
        <authorList>
            <person name="Xu G."/>
        </authorList>
    </citation>
    <scope>NUCLEOTIDE SEQUENCE [LARGE SCALE GENOMIC DNA]</scope>
    <source>
        <strain evidence="3 4">D19-10-3-21</strain>
    </source>
</reference>